<feature type="compositionally biased region" description="Low complexity" evidence="1">
    <location>
        <begin position="102"/>
        <end position="114"/>
    </location>
</feature>
<dbReference type="EMBL" id="GBHO01015000">
    <property type="protein sequence ID" value="JAG28604.1"/>
    <property type="molecule type" value="Transcribed_RNA"/>
</dbReference>
<evidence type="ECO:0000256" key="2">
    <source>
        <dbReference type="SAM" id="SignalP"/>
    </source>
</evidence>
<organism evidence="3">
    <name type="scientific">Lygus hesperus</name>
    <name type="common">Western plant bug</name>
    <dbReference type="NCBI Taxonomy" id="30085"/>
    <lineage>
        <taxon>Eukaryota</taxon>
        <taxon>Metazoa</taxon>
        <taxon>Ecdysozoa</taxon>
        <taxon>Arthropoda</taxon>
        <taxon>Hexapoda</taxon>
        <taxon>Insecta</taxon>
        <taxon>Pterygota</taxon>
        <taxon>Neoptera</taxon>
        <taxon>Paraneoptera</taxon>
        <taxon>Hemiptera</taxon>
        <taxon>Heteroptera</taxon>
        <taxon>Panheteroptera</taxon>
        <taxon>Cimicomorpha</taxon>
        <taxon>Miridae</taxon>
        <taxon>Mirini</taxon>
        <taxon>Lygus</taxon>
    </lineage>
</organism>
<proteinExistence type="predicted"/>
<feature type="region of interest" description="Disordered" evidence="1">
    <location>
        <begin position="79"/>
        <end position="135"/>
    </location>
</feature>
<reference evidence="3" key="1">
    <citation type="journal article" date="2014" name="PLoS ONE">
        <title>Transcriptome-Based Identification of ABC Transporters in the Western Tarnished Plant Bug Lygus hesperus.</title>
        <authorList>
            <person name="Hull J.J."/>
            <person name="Chaney K."/>
            <person name="Geib S.M."/>
            <person name="Fabrick J.A."/>
            <person name="Brent C.S."/>
            <person name="Walsh D."/>
            <person name="Lavine L.C."/>
        </authorList>
    </citation>
    <scope>NUCLEOTIDE SEQUENCE</scope>
</reference>
<feature type="compositionally biased region" description="Polar residues" evidence="1">
    <location>
        <begin position="86"/>
        <end position="97"/>
    </location>
</feature>
<feature type="chain" id="PRO_5002054768" evidence="2">
    <location>
        <begin position="19"/>
        <end position="186"/>
    </location>
</feature>
<sequence length="186" mass="21120">MSTQWVCLGLVLAVCINGEINNSTELVPTDPTTVLYNDQSPTFLEDIDVANKPSKFDEDISDKVYVDAKDIKQQLLEEAKSRNESSTEMVELVQTTIEPRPSEASDTTSSSSTEPSDKNQSGETSKEEQVEKNEIFKRRRKRQIWQVRRYVRFPAPGQRGRWELPPPVAPLAARSPRLVFRDPELP</sequence>
<keyword evidence="2" id="KW-0732">Signal</keyword>
<feature type="non-terminal residue" evidence="3">
    <location>
        <position position="186"/>
    </location>
</feature>
<evidence type="ECO:0000313" key="3">
    <source>
        <dbReference type="EMBL" id="JAG28604.1"/>
    </source>
</evidence>
<accession>A0A0A9Y8Y1</accession>
<feature type="compositionally biased region" description="Basic and acidic residues" evidence="1">
    <location>
        <begin position="124"/>
        <end position="135"/>
    </location>
</feature>
<feature type="signal peptide" evidence="2">
    <location>
        <begin position="1"/>
        <end position="18"/>
    </location>
</feature>
<dbReference type="AlphaFoldDB" id="A0A0A9Y8Y1"/>
<name>A0A0A9Y8Y1_LYGHE</name>
<gene>
    <name evidence="3" type="ORF">CM83_103951</name>
</gene>
<protein>
    <submittedName>
        <fullName evidence="3">Uncharacterized protein</fullName>
    </submittedName>
</protein>
<evidence type="ECO:0000256" key="1">
    <source>
        <dbReference type="SAM" id="MobiDB-lite"/>
    </source>
</evidence>
<reference evidence="3" key="2">
    <citation type="submission" date="2014-07" db="EMBL/GenBank/DDBJ databases">
        <authorList>
            <person name="Hull J."/>
        </authorList>
    </citation>
    <scope>NUCLEOTIDE SEQUENCE</scope>
</reference>